<dbReference type="EMBL" id="UINC01040440">
    <property type="protein sequence ID" value="SVB40316.1"/>
    <property type="molecule type" value="Genomic_DNA"/>
</dbReference>
<name>A0A382DPB0_9ZZZZ</name>
<dbReference type="Pfam" id="PF00085">
    <property type="entry name" value="Thioredoxin"/>
    <property type="match status" value="1"/>
</dbReference>
<dbReference type="AlphaFoldDB" id="A0A382DPB0"/>
<proteinExistence type="predicted"/>
<organism evidence="2">
    <name type="scientific">marine metagenome</name>
    <dbReference type="NCBI Taxonomy" id="408172"/>
    <lineage>
        <taxon>unclassified sequences</taxon>
        <taxon>metagenomes</taxon>
        <taxon>ecological metagenomes</taxon>
    </lineage>
</organism>
<gene>
    <name evidence="2" type="ORF">METZ01_LOCUS193170</name>
</gene>
<protein>
    <recommendedName>
        <fullName evidence="1">Thioredoxin domain-containing protein</fullName>
    </recommendedName>
</protein>
<dbReference type="PROSITE" id="PS51352">
    <property type="entry name" value="THIOREDOXIN_2"/>
    <property type="match status" value="1"/>
</dbReference>
<evidence type="ECO:0000313" key="2">
    <source>
        <dbReference type="EMBL" id="SVB40316.1"/>
    </source>
</evidence>
<dbReference type="CDD" id="cd02947">
    <property type="entry name" value="TRX_family"/>
    <property type="match status" value="1"/>
</dbReference>
<sequence length="124" mass="14409">MFKKFLILFFVLFSFQSFAIEKKTTFTLEAFNEAQKTGKTIVINSWNKFCGTCARQTKILNEAQKDFPDVIFLSYEQTKHKDIAKLLNVDYWATIIVYKNSKEVAKEIGVTSKSDIYSLIKKEI</sequence>
<accession>A0A382DPB0</accession>
<feature type="domain" description="Thioredoxin" evidence="1">
    <location>
        <begin position="17"/>
        <end position="124"/>
    </location>
</feature>
<dbReference type="SUPFAM" id="SSF52833">
    <property type="entry name" value="Thioredoxin-like"/>
    <property type="match status" value="1"/>
</dbReference>
<dbReference type="Gene3D" id="3.40.30.10">
    <property type="entry name" value="Glutaredoxin"/>
    <property type="match status" value="1"/>
</dbReference>
<dbReference type="InterPro" id="IPR036249">
    <property type="entry name" value="Thioredoxin-like_sf"/>
</dbReference>
<dbReference type="InterPro" id="IPR013766">
    <property type="entry name" value="Thioredoxin_domain"/>
</dbReference>
<evidence type="ECO:0000259" key="1">
    <source>
        <dbReference type="PROSITE" id="PS51352"/>
    </source>
</evidence>
<reference evidence="2" key="1">
    <citation type="submission" date="2018-05" db="EMBL/GenBank/DDBJ databases">
        <authorList>
            <person name="Lanie J.A."/>
            <person name="Ng W.-L."/>
            <person name="Kazmierczak K.M."/>
            <person name="Andrzejewski T.M."/>
            <person name="Davidsen T.M."/>
            <person name="Wayne K.J."/>
            <person name="Tettelin H."/>
            <person name="Glass J.I."/>
            <person name="Rusch D."/>
            <person name="Podicherti R."/>
            <person name="Tsui H.-C.T."/>
            <person name="Winkler M.E."/>
        </authorList>
    </citation>
    <scope>NUCLEOTIDE SEQUENCE</scope>
</reference>